<reference evidence="9 10" key="1">
    <citation type="submission" date="2015-09" db="EMBL/GenBank/DDBJ databases">
        <title>Draft genome sequence of Kouleothrix aurantiaca JCM 19913.</title>
        <authorList>
            <person name="Hemp J."/>
        </authorList>
    </citation>
    <scope>NUCLEOTIDE SEQUENCE [LARGE SCALE GENOMIC DNA]</scope>
    <source>
        <strain evidence="9 10">COM-B</strain>
    </source>
</reference>
<sequence>IFVVVGVAMISEGILNVLGFPWLKQVLHGGALERGWLTSAQAVGGLLGGVLIGRVARQVRTSHLIGASGVILGLLTLAYANVTSLPLPPTLWLPAALFIKVLQGLPVMGMFVSVDTLLQQSVADRFRGRVFGAYGAAVGLATLFGQTLASLLGDRVNVVTMLDLVGLLYMGGGLLALALLHSYQLRAADPRPAAELA</sequence>
<feature type="transmembrane region" description="Helical" evidence="6">
    <location>
        <begin position="130"/>
        <end position="152"/>
    </location>
</feature>
<dbReference type="InterPro" id="IPR000595">
    <property type="entry name" value="cNMP-bd_dom"/>
</dbReference>
<dbReference type="Pfam" id="PF07690">
    <property type="entry name" value="MFS_1"/>
    <property type="match status" value="1"/>
</dbReference>
<feature type="transmembrane region" description="Helical" evidence="6">
    <location>
        <begin position="63"/>
        <end position="80"/>
    </location>
</feature>
<evidence type="ECO:0000259" key="7">
    <source>
        <dbReference type="PROSITE" id="PS50042"/>
    </source>
</evidence>
<dbReference type="InterPro" id="IPR011701">
    <property type="entry name" value="MFS"/>
</dbReference>
<keyword evidence="5 6" id="KW-0472">Membrane</keyword>
<protein>
    <recommendedName>
        <fullName evidence="11">MFS transporter</fullName>
    </recommendedName>
</protein>
<evidence type="ECO:0000313" key="10">
    <source>
        <dbReference type="Proteomes" id="UP000050509"/>
    </source>
</evidence>
<dbReference type="InterPro" id="IPR020846">
    <property type="entry name" value="MFS_dom"/>
</dbReference>
<feature type="transmembrane region" description="Helical" evidence="6">
    <location>
        <begin position="158"/>
        <end position="180"/>
    </location>
</feature>
<dbReference type="Gene3D" id="1.20.1250.20">
    <property type="entry name" value="MFS general substrate transporter like domains"/>
    <property type="match status" value="1"/>
</dbReference>
<feature type="non-terminal residue" evidence="9">
    <location>
        <position position="1"/>
    </location>
</feature>
<keyword evidence="10" id="KW-1185">Reference proteome</keyword>
<gene>
    <name evidence="9" type="ORF">SE17_39665</name>
</gene>
<evidence type="ECO:0008006" key="11">
    <source>
        <dbReference type="Google" id="ProtNLM"/>
    </source>
</evidence>
<evidence type="ECO:0000259" key="8">
    <source>
        <dbReference type="PROSITE" id="PS50850"/>
    </source>
</evidence>
<organism evidence="9 10">
    <name type="scientific">Kouleothrix aurantiaca</name>
    <dbReference type="NCBI Taxonomy" id="186479"/>
    <lineage>
        <taxon>Bacteria</taxon>
        <taxon>Bacillati</taxon>
        <taxon>Chloroflexota</taxon>
        <taxon>Chloroflexia</taxon>
        <taxon>Chloroflexales</taxon>
        <taxon>Roseiflexineae</taxon>
        <taxon>Roseiflexaceae</taxon>
        <taxon>Kouleothrix</taxon>
    </lineage>
</organism>
<proteinExistence type="predicted"/>
<accession>A0A0P9DDP7</accession>
<keyword evidence="4 6" id="KW-1133">Transmembrane helix</keyword>
<evidence type="ECO:0000256" key="1">
    <source>
        <dbReference type="ARBA" id="ARBA00004651"/>
    </source>
</evidence>
<feature type="domain" description="Major facilitator superfamily (MFS) profile" evidence="8">
    <location>
        <begin position="1"/>
        <end position="197"/>
    </location>
</feature>
<evidence type="ECO:0000256" key="5">
    <source>
        <dbReference type="ARBA" id="ARBA00023136"/>
    </source>
</evidence>
<dbReference type="GO" id="GO:0022857">
    <property type="term" value="F:transmembrane transporter activity"/>
    <property type="evidence" value="ECO:0007669"/>
    <property type="project" value="InterPro"/>
</dbReference>
<evidence type="ECO:0000256" key="6">
    <source>
        <dbReference type="SAM" id="Phobius"/>
    </source>
</evidence>
<dbReference type="SUPFAM" id="SSF103473">
    <property type="entry name" value="MFS general substrate transporter"/>
    <property type="match status" value="1"/>
</dbReference>
<keyword evidence="3 6" id="KW-0812">Transmembrane</keyword>
<dbReference type="Proteomes" id="UP000050509">
    <property type="component" value="Unassembled WGS sequence"/>
</dbReference>
<keyword evidence="2" id="KW-1003">Cell membrane</keyword>
<comment type="caution">
    <text evidence="9">The sequence shown here is derived from an EMBL/GenBank/DDBJ whole genome shotgun (WGS) entry which is preliminary data.</text>
</comment>
<name>A0A0P9DDP7_9CHLR</name>
<evidence type="ECO:0000256" key="3">
    <source>
        <dbReference type="ARBA" id="ARBA00022692"/>
    </source>
</evidence>
<feature type="transmembrane region" description="Helical" evidence="6">
    <location>
        <begin position="92"/>
        <end position="118"/>
    </location>
</feature>
<evidence type="ECO:0000256" key="2">
    <source>
        <dbReference type="ARBA" id="ARBA00022475"/>
    </source>
</evidence>
<dbReference type="EMBL" id="LJCR01002910">
    <property type="protein sequence ID" value="KPV48139.1"/>
    <property type="molecule type" value="Genomic_DNA"/>
</dbReference>
<dbReference type="AlphaFoldDB" id="A0A0P9DDP7"/>
<evidence type="ECO:0000313" key="9">
    <source>
        <dbReference type="EMBL" id="KPV48139.1"/>
    </source>
</evidence>
<dbReference type="PANTHER" id="PTHR23513:SF11">
    <property type="entry name" value="STAPHYLOFERRIN A TRANSPORTER"/>
    <property type="match status" value="1"/>
</dbReference>
<feature type="transmembrane region" description="Helical" evidence="6">
    <location>
        <begin position="36"/>
        <end position="56"/>
    </location>
</feature>
<comment type="subcellular location">
    <subcellularLocation>
        <location evidence="1">Cell membrane</location>
        <topology evidence="1">Multi-pass membrane protein</topology>
    </subcellularLocation>
</comment>
<evidence type="ECO:0000256" key="4">
    <source>
        <dbReference type="ARBA" id="ARBA00022989"/>
    </source>
</evidence>
<dbReference type="GO" id="GO:0005886">
    <property type="term" value="C:plasma membrane"/>
    <property type="evidence" value="ECO:0007669"/>
    <property type="project" value="UniProtKB-SubCell"/>
</dbReference>
<feature type="domain" description="Cyclic nucleotide-binding" evidence="7">
    <location>
        <begin position="110"/>
        <end position="197"/>
    </location>
</feature>
<dbReference type="InterPro" id="IPR036259">
    <property type="entry name" value="MFS_trans_sf"/>
</dbReference>
<dbReference type="PANTHER" id="PTHR23513">
    <property type="entry name" value="INTEGRAL MEMBRANE EFFLUX PROTEIN-RELATED"/>
    <property type="match status" value="1"/>
</dbReference>
<dbReference type="PROSITE" id="PS50042">
    <property type="entry name" value="CNMP_BINDING_3"/>
    <property type="match status" value="1"/>
</dbReference>
<dbReference type="PROSITE" id="PS50850">
    <property type="entry name" value="MFS"/>
    <property type="match status" value="1"/>
</dbReference>